<evidence type="ECO:0008006" key="3">
    <source>
        <dbReference type="Google" id="ProtNLM"/>
    </source>
</evidence>
<evidence type="ECO:0000256" key="1">
    <source>
        <dbReference type="SAM" id="Phobius"/>
    </source>
</evidence>
<proteinExistence type="predicted"/>
<dbReference type="AlphaFoldDB" id="A0A160T812"/>
<sequence>MLQGSLTTISTIAIVIALVAIVLLWSGKGWFTQWLKGTVGFLLLAASVWTILLLWDLWTYRAVVAEHPLATVSIYEIADQEYDLTLVDSDGNEQRFKILGDQWQLDVRLLVWSGPLLGLGFEPLYRLDRLSGRYLSLEQELSAPRTVYSLSEPKPFDVWNAIRNYDLWLDAEFGSAVYMPLLNGAVYGVHRTSKGLIARPLNDVAESALLGYW</sequence>
<evidence type="ECO:0000313" key="2">
    <source>
        <dbReference type="EMBL" id="CUS40145.1"/>
    </source>
</evidence>
<gene>
    <name evidence="2" type="ORF">MGWOODY_Tha299</name>
</gene>
<accession>A0A160T812</accession>
<protein>
    <recommendedName>
        <fullName evidence="3">Cation/multidrug efflux pump</fullName>
    </recommendedName>
</protein>
<feature type="transmembrane region" description="Helical" evidence="1">
    <location>
        <begin position="6"/>
        <end position="27"/>
    </location>
</feature>
<organism evidence="2">
    <name type="scientific">hydrothermal vent metagenome</name>
    <dbReference type="NCBI Taxonomy" id="652676"/>
    <lineage>
        <taxon>unclassified sequences</taxon>
        <taxon>metagenomes</taxon>
        <taxon>ecological metagenomes</taxon>
    </lineage>
</organism>
<keyword evidence="1" id="KW-0472">Membrane</keyword>
<keyword evidence="1" id="KW-0812">Transmembrane</keyword>
<keyword evidence="1" id="KW-1133">Transmembrane helix</keyword>
<name>A0A160T812_9ZZZZ</name>
<dbReference type="EMBL" id="CZQC01000004">
    <property type="protein sequence ID" value="CUS40145.1"/>
    <property type="molecule type" value="Genomic_DNA"/>
</dbReference>
<feature type="transmembrane region" description="Helical" evidence="1">
    <location>
        <begin position="39"/>
        <end position="58"/>
    </location>
</feature>
<reference evidence="2" key="1">
    <citation type="submission" date="2015-10" db="EMBL/GenBank/DDBJ databases">
        <authorList>
            <person name="Gilbert D.G."/>
        </authorList>
    </citation>
    <scope>NUCLEOTIDE SEQUENCE</scope>
</reference>